<dbReference type="EMBL" id="MNAO01000176">
    <property type="protein sequence ID" value="OHV16025.1"/>
    <property type="molecule type" value="Genomic_DNA"/>
</dbReference>
<comment type="caution">
    <text evidence="1">The sequence shown here is derived from an EMBL/GenBank/DDBJ whole genome shotgun (WGS) entry which is preliminary data.</text>
</comment>
<gene>
    <name evidence="1" type="ORF">BK022_14945</name>
</gene>
<organism evidence="1 2">
    <name type="scientific">Methylorubrum extorquens</name>
    <name type="common">Methylobacterium dichloromethanicum</name>
    <name type="synonym">Methylobacterium extorquens</name>
    <dbReference type="NCBI Taxonomy" id="408"/>
    <lineage>
        <taxon>Bacteria</taxon>
        <taxon>Pseudomonadati</taxon>
        <taxon>Pseudomonadota</taxon>
        <taxon>Alphaproteobacteria</taxon>
        <taxon>Hyphomicrobiales</taxon>
        <taxon>Methylobacteriaceae</taxon>
        <taxon>Methylorubrum</taxon>
    </lineage>
</organism>
<name>A0A1S1P4Q2_METEX</name>
<dbReference type="AlphaFoldDB" id="A0A1S1P4Q2"/>
<sequence>MRPASLREVVERARADGDWDHHLQNFLDAFYALDGDAAAQGAMIAEDPGFLGDGRPDAFLGGVGEHLARRWRLPFIPAWVRHEARYLDTAMFVPDERNLRTYLLCVSPVSFRPRLIFTGPDPLQRARFPYHRGVVRMPLTFPQGPAAAALFEPER</sequence>
<proteinExistence type="predicted"/>
<accession>A0A1S1P4Q2</accession>
<evidence type="ECO:0000313" key="2">
    <source>
        <dbReference type="Proteomes" id="UP000180215"/>
    </source>
</evidence>
<protein>
    <submittedName>
        <fullName evidence="1">Uncharacterized protein</fullName>
    </submittedName>
</protein>
<dbReference type="Proteomes" id="UP000180215">
    <property type="component" value="Unassembled WGS sequence"/>
</dbReference>
<reference evidence="1 2" key="1">
    <citation type="submission" date="2016-10" db="EMBL/GenBank/DDBJ databases">
        <title>Draft genome sequence of Methylobacterium extorquens CP3, a seed endophyte of Crotalaria pumila with plant growth-promoting and metal tolerance properties.</title>
        <authorList>
            <person name="Sanchez-Lopez A.S."/>
            <person name="Van Hamme J.D."/>
            <person name="Thijs S."/>
            <person name="Mcammond B.M."/>
            <person name="Stevens V."/>
            <person name="Gonzalez-Chavez M.D.C."/>
            <person name="Vangronsveld J."/>
        </authorList>
    </citation>
    <scope>NUCLEOTIDE SEQUENCE [LARGE SCALE GENOMIC DNA]</scope>
    <source>
        <strain evidence="1 2">CP3</strain>
    </source>
</reference>
<evidence type="ECO:0000313" key="1">
    <source>
        <dbReference type="EMBL" id="OHV16025.1"/>
    </source>
</evidence>